<reference evidence="4 5" key="1">
    <citation type="journal article" date="2016" name="Nat. Commun.">
        <title>Ectomycorrhizal ecology is imprinted in the genome of the dominant symbiotic fungus Cenococcum geophilum.</title>
        <authorList>
            <consortium name="DOE Joint Genome Institute"/>
            <person name="Peter M."/>
            <person name="Kohler A."/>
            <person name="Ohm R.A."/>
            <person name="Kuo A."/>
            <person name="Krutzmann J."/>
            <person name="Morin E."/>
            <person name="Arend M."/>
            <person name="Barry K.W."/>
            <person name="Binder M."/>
            <person name="Choi C."/>
            <person name="Clum A."/>
            <person name="Copeland A."/>
            <person name="Grisel N."/>
            <person name="Haridas S."/>
            <person name="Kipfer T."/>
            <person name="LaButti K."/>
            <person name="Lindquist E."/>
            <person name="Lipzen A."/>
            <person name="Maire R."/>
            <person name="Meier B."/>
            <person name="Mihaltcheva S."/>
            <person name="Molinier V."/>
            <person name="Murat C."/>
            <person name="Poggeler S."/>
            <person name="Quandt C.A."/>
            <person name="Sperisen C."/>
            <person name="Tritt A."/>
            <person name="Tisserant E."/>
            <person name="Crous P.W."/>
            <person name="Henrissat B."/>
            <person name="Nehls U."/>
            <person name="Egli S."/>
            <person name="Spatafora J.W."/>
            <person name="Grigoriev I.V."/>
            <person name="Martin F.M."/>
        </authorList>
    </citation>
    <scope>NUCLEOTIDE SEQUENCE [LARGE SCALE GENOMIC DNA]</scope>
    <source>
        <strain evidence="4 5">CBS 459.81</strain>
    </source>
</reference>
<evidence type="ECO:0000313" key="5">
    <source>
        <dbReference type="Proteomes" id="UP000250266"/>
    </source>
</evidence>
<keyword evidence="1" id="KW-0175">Coiled coil</keyword>
<accession>A0A8E2DZM0</accession>
<keyword evidence="5" id="KW-1185">Reference proteome</keyword>
<feature type="coiled-coil region" evidence="1">
    <location>
        <begin position="188"/>
        <end position="215"/>
    </location>
</feature>
<evidence type="ECO:0000313" key="4">
    <source>
        <dbReference type="EMBL" id="OCK74488.1"/>
    </source>
</evidence>
<dbReference type="InterPro" id="IPR052895">
    <property type="entry name" value="HetReg/Transcr_Mod"/>
</dbReference>
<dbReference type="InterPro" id="IPR010730">
    <property type="entry name" value="HET"/>
</dbReference>
<dbReference type="AlphaFoldDB" id="A0A8E2DZM0"/>
<dbReference type="Pfam" id="PF26639">
    <property type="entry name" value="Het-6_barrel"/>
    <property type="match status" value="1"/>
</dbReference>
<feature type="non-terminal residue" evidence="4">
    <location>
        <position position="1"/>
    </location>
</feature>
<feature type="compositionally biased region" description="Polar residues" evidence="2">
    <location>
        <begin position="588"/>
        <end position="603"/>
    </location>
</feature>
<sequence>PNTGQRLAAIYEPGTAEHSLLYGKLARPRDRAQRGNAHRAPEPIKRWQSAVHIVIRDYLQGPQFKYSKVKKGEIRILCLHPGSGNKPLKASLFKRNLEDVFDGYEALSYCWGGPNERNTHEILIRDLNATLPDFGKETHKTNAAVKWRMAVKATGETPFPIRKNLHQALLKLRSIEHDVNIWVDAICIDQTERGKEEKEEQLSRMTEIYNSASNVCIWLGDAYERAGDGIQLVRDIMNFKTFDILIDLPEAKDRWMSLIELMKAPWFGRRWIIQEVALSRNATIHCADHVIHWDDFADAVSLLKEKIEILRNKFRDEIFDDLETSSACILVDILTNVCRKSDDGKVLENMLDLETLVSTLLGFQATYPRDTIYSILSLARDSPQASENWEMLHSSQLERNYHKRNHQNIEWAKRRRLGSAVGLTPNYKFSTRDLFVAFVTRCIYNSGCLDIICRHWAPRVFDRAYNEEVVMPSWVSGMSKAPYGIPGTSLGRQNGENFVAYTPNDQRRRYNASGSYRAKISMVDDPSLDPQETMVHSDRLRTNITDTAFTGSPLPSPTLEKNPSSVIDSITEQTEPSQNAPSYAKLNPNGQAAELTTESQASTVQPQLLPTFENGSRPIPPAIEINALSIPSRSPLPSPNQALQDRSPISPWPGLARPSPSRKPTKTIKSPDVEREHELSGILSVKGFILCQIKEHSDVMRGGIIQGEWVEKMGWEIGQTQNRVPDMLWRLLVADRGCKGGKPPQWYKRACLHGLVDSRVADAEGNLHSLMPADRKISEYTTKYFERVRNVVWNRRLIKAETTEWFRGPLFGLAPKDCEAGDIVCILLGCSVPVVLKRVKGHREISVYQLVGEAYIHGMMDGEAVQDKSLVEKLATDF</sequence>
<name>A0A8E2DZM0_9PEZI</name>
<evidence type="ECO:0000256" key="1">
    <source>
        <dbReference type="SAM" id="Coils"/>
    </source>
</evidence>
<evidence type="ECO:0000256" key="2">
    <source>
        <dbReference type="SAM" id="MobiDB-lite"/>
    </source>
</evidence>
<dbReference type="Proteomes" id="UP000250266">
    <property type="component" value="Unassembled WGS sequence"/>
</dbReference>
<protein>
    <recommendedName>
        <fullName evidence="3">Heterokaryon incompatibility domain-containing protein</fullName>
    </recommendedName>
</protein>
<evidence type="ECO:0000259" key="3">
    <source>
        <dbReference type="Pfam" id="PF06985"/>
    </source>
</evidence>
<feature type="domain" description="Heterokaryon incompatibility" evidence="3">
    <location>
        <begin position="104"/>
        <end position="275"/>
    </location>
</feature>
<dbReference type="Pfam" id="PF06985">
    <property type="entry name" value="HET"/>
    <property type="match status" value="1"/>
</dbReference>
<feature type="compositionally biased region" description="Polar residues" evidence="2">
    <location>
        <begin position="571"/>
        <end position="581"/>
    </location>
</feature>
<dbReference type="EMBL" id="KV745469">
    <property type="protein sequence ID" value="OCK74488.1"/>
    <property type="molecule type" value="Genomic_DNA"/>
</dbReference>
<feature type="region of interest" description="Disordered" evidence="2">
    <location>
        <begin position="571"/>
        <end position="603"/>
    </location>
</feature>
<dbReference type="PANTHER" id="PTHR24148">
    <property type="entry name" value="ANKYRIN REPEAT DOMAIN-CONTAINING PROTEIN 39 HOMOLOG-RELATED"/>
    <property type="match status" value="1"/>
</dbReference>
<dbReference type="PANTHER" id="PTHR24148:SF64">
    <property type="entry name" value="HETEROKARYON INCOMPATIBILITY DOMAIN-CONTAINING PROTEIN"/>
    <property type="match status" value="1"/>
</dbReference>
<organism evidence="4 5">
    <name type="scientific">Lepidopterella palustris CBS 459.81</name>
    <dbReference type="NCBI Taxonomy" id="1314670"/>
    <lineage>
        <taxon>Eukaryota</taxon>
        <taxon>Fungi</taxon>
        <taxon>Dikarya</taxon>
        <taxon>Ascomycota</taxon>
        <taxon>Pezizomycotina</taxon>
        <taxon>Dothideomycetes</taxon>
        <taxon>Pleosporomycetidae</taxon>
        <taxon>Mytilinidiales</taxon>
        <taxon>Argynnaceae</taxon>
        <taxon>Lepidopterella</taxon>
    </lineage>
</organism>
<dbReference type="OrthoDB" id="3477286at2759"/>
<feature type="non-terminal residue" evidence="4">
    <location>
        <position position="878"/>
    </location>
</feature>
<gene>
    <name evidence="4" type="ORF">K432DRAFT_262851</name>
</gene>
<proteinExistence type="predicted"/>
<feature type="region of interest" description="Disordered" evidence="2">
    <location>
        <begin position="630"/>
        <end position="675"/>
    </location>
</feature>